<dbReference type="Gene3D" id="3.40.50.150">
    <property type="entry name" value="Vaccinia Virus protein VP39"/>
    <property type="match status" value="1"/>
</dbReference>
<dbReference type="OrthoDB" id="2094832at2759"/>
<dbReference type="Proteomes" id="UP000053820">
    <property type="component" value="Unassembled WGS sequence"/>
</dbReference>
<dbReference type="HOGENOM" id="CLU_051542_1_1_1"/>
<accession>A0A0C9WDG5</accession>
<evidence type="ECO:0000313" key="5">
    <source>
        <dbReference type="EMBL" id="KIJ63016.1"/>
    </source>
</evidence>
<evidence type="ECO:0000256" key="2">
    <source>
        <dbReference type="ARBA" id="ARBA00022679"/>
    </source>
</evidence>
<dbReference type="InterPro" id="IPR029063">
    <property type="entry name" value="SAM-dependent_MTases_sf"/>
</dbReference>
<evidence type="ECO:0000256" key="1">
    <source>
        <dbReference type="ARBA" id="ARBA00005179"/>
    </source>
</evidence>
<dbReference type="AlphaFoldDB" id="A0A0C9WDG5"/>
<comment type="pathway">
    <text evidence="1">Secondary metabolite biosynthesis.</text>
</comment>
<dbReference type="PANTHER" id="PTHR35897">
    <property type="entry name" value="METHYLTRANSFERASE AUSD"/>
    <property type="match status" value="1"/>
</dbReference>
<dbReference type="InterPro" id="IPR051654">
    <property type="entry name" value="Meroterpenoid_MTases"/>
</dbReference>
<dbReference type="EMBL" id="KN839852">
    <property type="protein sequence ID" value="KIJ63016.1"/>
    <property type="molecule type" value="Genomic_DNA"/>
</dbReference>
<comment type="similarity">
    <text evidence="4">Belongs to the class I-like SAM-binding methyltransferase superfamily.</text>
</comment>
<dbReference type="SUPFAM" id="SSF53335">
    <property type="entry name" value="S-adenosyl-L-methionine-dependent methyltransferases"/>
    <property type="match status" value="1"/>
</dbReference>
<evidence type="ECO:0000256" key="3">
    <source>
        <dbReference type="ARBA" id="ARBA00022691"/>
    </source>
</evidence>
<proteinExistence type="inferred from homology"/>
<evidence type="ECO:0000313" key="6">
    <source>
        <dbReference type="Proteomes" id="UP000053820"/>
    </source>
</evidence>
<reference evidence="5 6" key="1">
    <citation type="submission" date="2014-04" db="EMBL/GenBank/DDBJ databases">
        <title>Evolutionary Origins and Diversification of the Mycorrhizal Mutualists.</title>
        <authorList>
            <consortium name="DOE Joint Genome Institute"/>
            <consortium name="Mycorrhizal Genomics Consortium"/>
            <person name="Kohler A."/>
            <person name="Kuo A."/>
            <person name="Nagy L.G."/>
            <person name="Floudas D."/>
            <person name="Copeland A."/>
            <person name="Barry K.W."/>
            <person name="Cichocki N."/>
            <person name="Veneault-Fourrey C."/>
            <person name="LaButti K."/>
            <person name="Lindquist E.A."/>
            <person name="Lipzen A."/>
            <person name="Lundell T."/>
            <person name="Morin E."/>
            <person name="Murat C."/>
            <person name="Riley R."/>
            <person name="Ohm R."/>
            <person name="Sun H."/>
            <person name="Tunlid A."/>
            <person name="Henrissat B."/>
            <person name="Grigoriev I.V."/>
            <person name="Hibbett D.S."/>
            <person name="Martin F."/>
        </authorList>
    </citation>
    <scope>NUCLEOTIDE SEQUENCE [LARGE SCALE GENOMIC DNA]</scope>
    <source>
        <strain evidence="5 6">MD-312</strain>
    </source>
</reference>
<organism evidence="5 6">
    <name type="scientific">Hydnomerulius pinastri MD-312</name>
    <dbReference type="NCBI Taxonomy" id="994086"/>
    <lineage>
        <taxon>Eukaryota</taxon>
        <taxon>Fungi</taxon>
        <taxon>Dikarya</taxon>
        <taxon>Basidiomycota</taxon>
        <taxon>Agaricomycotina</taxon>
        <taxon>Agaricomycetes</taxon>
        <taxon>Agaricomycetidae</taxon>
        <taxon>Boletales</taxon>
        <taxon>Boletales incertae sedis</taxon>
        <taxon>Leucogyrophana</taxon>
    </lineage>
</organism>
<dbReference type="GO" id="GO:0016740">
    <property type="term" value="F:transferase activity"/>
    <property type="evidence" value="ECO:0007669"/>
    <property type="project" value="UniProtKB-KW"/>
</dbReference>
<name>A0A0C9WDG5_9AGAM</name>
<keyword evidence="3" id="KW-0949">S-adenosyl-L-methionine</keyword>
<sequence length="307" mass="33198">MTPVDSQRPIGVPVGDAVFHSSSPSVTPLDPGLYSLTPEAAAFFKAATGIQDDEELKTHILSVQAKAYNVAPYPCISGFGFLRIGITKNPVYQNILKLGRERPGAILLDLGCCLSVDSRKAAADGFPASNIIASDLKGEFFQLSHVLFKTSEDTYPAHFVLGDAFDPAILSVVSPFQESPSSRQDLSGLASLNPLHGHCSAINASAFFHLFGEKRQLHMARALAGLLSPEPGSLICGAHVGAPEKGVVSGWVVGRHFSLFCHSPESWADMWNGVVFEKGQVKVEAEIHERDFLGIRDRMMIWSVLRL</sequence>
<protein>
    <recommendedName>
        <fullName evidence="7">Methyltransferase domain-containing protein</fullName>
    </recommendedName>
</protein>
<evidence type="ECO:0008006" key="7">
    <source>
        <dbReference type="Google" id="ProtNLM"/>
    </source>
</evidence>
<keyword evidence="6" id="KW-1185">Reference proteome</keyword>
<dbReference type="PANTHER" id="PTHR35897:SF1">
    <property type="entry name" value="METHYLTRANSFERASE AUSD"/>
    <property type="match status" value="1"/>
</dbReference>
<evidence type="ECO:0000256" key="4">
    <source>
        <dbReference type="ARBA" id="ARBA00038314"/>
    </source>
</evidence>
<gene>
    <name evidence="5" type="ORF">HYDPIDRAFT_113521</name>
</gene>
<keyword evidence="2" id="KW-0808">Transferase</keyword>